<dbReference type="GO" id="GO:1901135">
    <property type="term" value="P:carbohydrate derivative metabolic process"/>
    <property type="evidence" value="ECO:0007669"/>
    <property type="project" value="InterPro"/>
</dbReference>
<dbReference type="PANTHER" id="PTHR10937:SF8">
    <property type="entry name" value="AMINOTRANSFERASE-RELATED"/>
    <property type="match status" value="1"/>
</dbReference>
<feature type="domain" description="SIS" evidence="3">
    <location>
        <begin position="199"/>
        <end position="340"/>
    </location>
</feature>
<dbReference type="CDD" id="cd05009">
    <property type="entry name" value="SIS_GlmS_GlmD_2"/>
    <property type="match status" value="1"/>
</dbReference>
<dbReference type="PROSITE" id="PS51464">
    <property type="entry name" value="SIS"/>
    <property type="match status" value="2"/>
</dbReference>
<accession>A0A6I3IW32</accession>
<evidence type="ECO:0000313" key="5">
    <source>
        <dbReference type="Proteomes" id="UP000431092"/>
    </source>
</evidence>
<dbReference type="Proteomes" id="UP000431092">
    <property type="component" value="Unassembled WGS sequence"/>
</dbReference>
<dbReference type="Pfam" id="PF01380">
    <property type="entry name" value="SIS"/>
    <property type="match status" value="2"/>
</dbReference>
<organism evidence="4 5">
    <name type="scientific">Arsenicicoccus cauae</name>
    <dbReference type="NCBI Taxonomy" id="2663847"/>
    <lineage>
        <taxon>Bacteria</taxon>
        <taxon>Bacillati</taxon>
        <taxon>Actinomycetota</taxon>
        <taxon>Actinomycetes</taxon>
        <taxon>Micrococcales</taxon>
        <taxon>Intrasporangiaceae</taxon>
        <taxon>Arsenicicoccus</taxon>
    </lineage>
</organism>
<keyword evidence="1" id="KW-0677">Repeat</keyword>
<evidence type="ECO:0000256" key="1">
    <source>
        <dbReference type="ARBA" id="ARBA00022737"/>
    </source>
</evidence>
<keyword evidence="5" id="KW-1185">Reference proteome</keyword>
<dbReference type="CDD" id="cd05008">
    <property type="entry name" value="SIS_GlmS_GlmD_1"/>
    <property type="match status" value="1"/>
</dbReference>
<evidence type="ECO:0000259" key="3">
    <source>
        <dbReference type="PROSITE" id="PS51464"/>
    </source>
</evidence>
<dbReference type="InterPro" id="IPR046348">
    <property type="entry name" value="SIS_dom_sf"/>
</dbReference>
<proteinExistence type="predicted"/>
<evidence type="ECO:0000313" key="4">
    <source>
        <dbReference type="EMBL" id="MTB72531.1"/>
    </source>
</evidence>
<sequence length="359" mass="36892">MTESQMLREIHEQPAAATRTIEALTPLRPQIAALAEGRRHVLFAARGSSDNAGLYGRYLLETYAGRPAAMLAPSVFTHYHAAVDLSDTLVVTISQSGGTQELVETQALVRERGAATVAVTNVGDSPLAAEADLALVTQAGPELAVPATKTYLGQTIAMAVLATTLAPDEGARVALDGELAELPGRIAQVIEAGTGVDEAACALAEAMGPTIVTGRGLLLGTALETALKIEETCLRPVRGYSYADLRHGPIAVVRPGAVAVLVAAQDGPLTAAMTELAGSLAERGATVVGVGGDEDFVRACGLHVPAPAAPETLSPIGTIVPAQLVVERLAARLDLDPDNPRGLAKVTQTDAGSPASETR</sequence>
<dbReference type="AlphaFoldDB" id="A0A6I3IW32"/>
<dbReference type="InterPro" id="IPR001347">
    <property type="entry name" value="SIS_dom"/>
</dbReference>
<dbReference type="PANTHER" id="PTHR10937">
    <property type="entry name" value="GLUCOSAMINE--FRUCTOSE-6-PHOSPHATE AMINOTRANSFERASE, ISOMERIZING"/>
    <property type="match status" value="1"/>
</dbReference>
<dbReference type="EMBL" id="WLVL01000039">
    <property type="protein sequence ID" value="MTB72531.1"/>
    <property type="molecule type" value="Genomic_DNA"/>
</dbReference>
<gene>
    <name evidence="4" type="ORF">GGG17_11240</name>
</gene>
<dbReference type="Gene3D" id="3.40.50.10490">
    <property type="entry name" value="Glucose-6-phosphate isomerase like protein, domain 1"/>
    <property type="match status" value="2"/>
</dbReference>
<feature type="domain" description="SIS" evidence="3">
    <location>
        <begin position="30"/>
        <end position="171"/>
    </location>
</feature>
<evidence type="ECO:0000256" key="2">
    <source>
        <dbReference type="SAM" id="MobiDB-lite"/>
    </source>
</evidence>
<dbReference type="InterPro" id="IPR035466">
    <property type="entry name" value="GlmS/AgaS_SIS"/>
</dbReference>
<feature type="region of interest" description="Disordered" evidence="2">
    <location>
        <begin position="337"/>
        <end position="359"/>
    </location>
</feature>
<dbReference type="InterPro" id="IPR035490">
    <property type="entry name" value="GlmS/FrlB_SIS"/>
</dbReference>
<reference evidence="4 5" key="1">
    <citation type="submission" date="2019-11" db="EMBL/GenBank/DDBJ databases">
        <title>Whole genome sequencing identifies a novel species of the genus Arsenicicoccus isolated from human blood.</title>
        <authorList>
            <person name="Jeong J.H."/>
            <person name="Kweon O.J."/>
            <person name="Kim H.R."/>
            <person name="Kim T.-H."/>
            <person name="Ha S.-M."/>
            <person name="Lee M.-K."/>
        </authorList>
    </citation>
    <scope>NUCLEOTIDE SEQUENCE [LARGE SCALE GENOMIC DNA]</scope>
    <source>
        <strain evidence="4 5">MKL-02</strain>
    </source>
</reference>
<feature type="compositionally biased region" description="Polar residues" evidence="2">
    <location>
        <begin position="346"/>
        <end position="359"/>
    </location>
</feature>
<comment type="caution">
    <text evidence="4">The sequence shown here is derived from an EMBL/GenBank/DDBJ whole genome shotgun (WGS) entry which is preliminary data.</text>
</comment>
<protein>
    <submittedName>
        <fullName evidence="4">SIS domain-containing protein</fullName>
    </submittedName>
</protein>
<dbReference type="RefSeq" id="WP_154593803.1">
    <property type="nucleotide sequence ID" value="NZ_WLVL01000039.1"/>
</dbReference>
<dbReference type="GO" id="GO:0097367">
    <property type="term" value="F:carbohydrate derivative binding"/>
    <property type="evidence" value="ECO:0007669"/>
    <property type="project" value="InterPro"/>
</dbReference>
<name>A0A6I3IW32_9MICO</name>
<dbReference type="SUPFAM" id="SSF53697">
    <property type="entry name" value="SIS domain"/>
    <property type="match status" value="1"/>
</dbReference>